<dbReference type="Proteomes" id="UP000174145">
    <property type="component" value="Segment"/>
</dbReference>
<keyword evidence="1" id="KW-0808">Transferase</keyword>
<accession>W6JIL4</accession>
<dbReference type="GO" id="GO:0016301">
    <property type="term" value="F:kinase activity"/>
    <property type="evidence" value="ECO:0007669"/>
    <property type="project" value="UniProtKB-KW"/>
</dbReference>
<name>W6JIL4_9POXV</name>
<dbReference type="EMBL" id="AP013055">
    <property type="protein sequence ID" value="BAO49413.1"/>
    <property type="molecule type" value="Genomic_DNA"/>
</dbReference>
<keyword evidence="2" id="KW-1185">Reference proteome</keyword>
<proteinExistence type="predicted"/>
<keyword evidence="1" id="KW-0418">Kinase</keyword>
<dbReference type="RefSeq" id="YP_009001526.1">
    <property type="nucleotide sequence ID" value="NC_023426.1"/>
</dbReference>
<reference evidence="1 2" key="1">
    <citation type="journal article" date="2014" name="Virology">
        <title>The complete genome sequence of the Alphaentomopoxvirus Anomala cuprea entomopoxvirus, including its terminal hairpin loop sequences, suggests a potentially unique mode of apoptosis inhibition and mode of DNA replication.</title>
        <authorList>
            <person name="Mitsuhashi W."/>
            <person name="Miyamoto K."/>
            <person name="Wada S."/>
        </authorList>
    </citation>
    <scope>NUCLEOTIDE SEQUENCE [LARGE SCALE GENOMIC DNA]</scope>
    <source>
        <strain evidence="1">CV6M</strain>
    </source>
</reference>
<dbReference type="OrthoDB" id="16083at10239"/>
<dbReference type="GeneID" id="18263482"/>
<evidence type="ECO:0000313" key="1">
    <source>
        <dbReference type="EMBL" id="BAO49413.1"/>
    </source>
</evidence>
<dbReference type="KEGG" id="vg:18263482"/>
<protein>
    <submittedName>
        <fullName evidence="1">Nicotinamide riboside kinase 1</fullName>
    </submittedName>
</protein>
<organism evidence="1 2">
    <name type="scientific">Alphaentomopoxvirus acuprea</name>
    <dbReference type="NCBI Taxonomy" id="62099"/>
    <lineage>
        <taxon>Viruses</taxon>
        <taxon>Varidnaviria</taxon>
        <taxon>Bamfordvirae</taxon>
        <taxon>Nucleocytoviricota</taxon>
        <taxon>Pokkesviricetes</taxon>
        <taxon>Chitovirales</taxon>
        <taxon>Poxviridae</taxon>
        <taxon>Entomopoxvirinae</taxon>
        <taxon>Alphaentomopoxvirus</taxon>
    </lineage>
</organism>
<sequence length="219" mass="25959">MNTKYFLEGVACTCKTISLNVLRNYGLDTSIGDYFDHCNMHNEFMNKNNDLLTSLIYNFWNTMRTNNIKYGDRTPLSNILYPLIYDIVNRENITINNNDKIYLNFLIKIYNELDLDWNILIILVSTDDKTITKIVDNMKIRNNKIDILSKEYVIVQNNIFKYLSKKIKCKIYEVDLNKNDIYTIIKEICINFTDMINNNDIKKKIINCNNFNNIIDKIK</sequence>
<evidence type="ECO:0000313" key="2">
    <source>
        <dbReference type="Proteomes" id="UP000174145"/>
    </source>
</evidence>